<dbReference type="OrthoDB" id="3382616at2"/>
<dbReference type="Proteomes" id="UP000318380">
    <property type="component" value="Unassembled WGS sequence"/>
</dbReference>
<keyword evidence="7" id="KW-1185">Reference proteome</keyword>
<keyword evidence="3" id="KW-0804">Transcription</keyword>
<evidence type="ECO:0000259" key="5">
    <source>
        <dbReference type="PROSITE" id="PS50977"/>
    </source>
</evidence>
<accession>A0A561BTU5</accession>
<feature type="domain" description="HTH tetR-type" evidence="5">
    <location>
        <begin position="18"/>
        <end position="77"/>
    </location>
</feature>
<proteinExistence type="predicted"/>
<comment type="caution">
    <text evidence="6">The sequence shown here is derived from an EMBL/GenBank/DDBJ whole genome shotgun (WGS) entry which is preliminary data.</text>
</comment>
<dbReference type="InterPro" id="IPR009057">
    <property type="entry name" value="Homeodomain-like_sf"/>
</dbReference>
<feature type="DNA-binding region" description="H-T-H motif" evidence="4">
    <location>
        <begin position="40"/>
        <end position="59"/>
    </location>
</feature>
<dbReference type="GO" id="GO:0003700">
    <property type="term" value="F:DNA-binding transcription factor activity"/>
    <property type="evidence" value="ECO:0007669"/>
    <property type="project" value="TreeGrafter"/>
</dbReference>
<dbReference type="Pfam" id="PF21597">
    <property type="entry name" value="TetR_C_43"/>
    <property type="match status" value="1"/>
</dbReference>
<evidence type="ECO:0000256" key="1">
    <source>
        <dbReference type="ARBA" id="ARBA00023015"/>
    </source>
</evidence>
<dbReference type="AlphaFoldDB" id="A0A561BTU5"/>
<dbReference type="InterPro" id="IPR036271">
    <property type="entry name" value="Tet_transcr_reg_TetR-rel_C_sf"/>
</dbReference>
<dbReference type="InterPro" id="IPR001647">
    <property type="entry name" value="HTH_TetR"/>
</dbReference>
<dbReference type="SUPFAM" id="SSF48498">
    <property type="entry name" value="Tetracyclin repressor-like, C-terminal domain"/>
    <property type="match status" value="1"/>
</dbReference>
<dbReference type="EMBL" id="VIVK01000001">
    <property type="protein sequence ID" value="TWD82295.1"/>
    <property type="molecule type" value="Genomic_DNA"/>
</dbReference>
<gene>
    <name evidence="6" type="ORF">FB561_3425</name>
</gene>
<dbReference type="Pfam" id="PF00440">
    <property type="entry name" value="TetR_N"/>
    <property type="match status" value="1"/>
</dbReference>
<dbReference type="Gene3D" id="1.10.357.10">
    <property type="entry name" value="Tetracycline Repressor, domain 2"/>
    <property type="match status" value="1"/>
</dbReference>
<evidence type="ECO:0000313" key="7">
    <source>
        <dbReference type="Proteomes" id="UP000318380"/>
    </source>
</evidence>
<protein>
    <submittedName>
        <fullName evidence="6">TetR family transcriptional regulator</fullName>
    </submittedName>
</protein>
<dbReference type="RefSeq" id="WP_145807779.1">
    <property type="nucleotide sequence ID" value="NZ_VIVK01000001.1"/>
</dbReference>
<evidence type="ECO:0000256" key="2">
    <source>
        <dbReference type="ARBA" id="ARBA00023125"/>
    </source>
</evidence>
<dbReference type="SUPFAM" id="SSF46689">
    <property type="entry name" value="Homeodomain-like"/>
    <property type="match status" value="1"/>
</dbReference>
<sequence length="204" mass="21907">MIDLTPLRLPRPHRADAARNYDAILEAARETFAEQGADVALEEIARRAGVGIATLYRNFPTREQLIENVYIAEVEAVCRTAEESADLDPWEGLSVWLHRFVEYIGAKRPLAAGLNRESATYDACRQALYQAGGPLLDRAQASGQVRPDVTIDDVMRLASGIAGVDFATAAQREHVLSVALDGLGVLPVPSGHGSGSPNSSLGSN</sequence>
<dbReference type="PROSITE" id="PS50977">
    <property type="entry name" value="HTH_TETR_2"/>
    <property type="match status" value="1"/>
</dbReference>
<dbReference type="InterPro" id="IPR050109">
    <property type="entry name" value="HTH-type_TetR-like_transc_reg"/>
</dbReference>
<keyword evidence="2 4" id="KW-0238">DNA-binding</keyword>
<name>A0A561BTU5_9ACTN</name>
<dbReference type="PANTHER" id="PTHR30055:SF234">
    <property type="entry name" value="HTH-TYPE TRANSCRIPTIONAL REGULATOR BETI"/>
    <property type="match status" value="1"/>
</dbReference>
<dbReference type="PANTHER" id="PTHR30055">
    <property type="entry name" value="HTH-TYPE TRANSCRIPTIONAL REGULATOR RUTR"/>
    <property type="match status" value="1"/>
</dbReference>
<organism evidence="6 7">
    <name type="scientific">Kribbella amoyensis</name>
    <dbReference type="NCBI Taxonomy" id="996641"/>
    <lineage>
        <taxon>Bacteria</taxon>
        <taxon>Bacillati</taxon>
        <taxon>Actinomycetota</taxon>
        <taxon>Actinomycetes</taxon>
        <taxon>Propionibacteriales</taxon>
        <taxon>Kribbellaceae</taxon>
        <taxon>Kribbella</taxon>
    </lineage>
</organism>
<evidence type="ECO:0000256" key="3">
    <source>
        <dbReference type="ARBA" id="ARBA00023163"/>
    </source>
</evidence>
<evidence type="ECO:0000256" key="4">
    <source>
        <dbReference type="PROSITE-ProRule" id="PRU00335"/>
    </source>
</evidence>
<keyword evidence="1" id="KW-0805">Transcription regulation</keyword>
<evidence type="ECO:0000313" key="6">
    <source>
        <dbReference type="EMBL" id="TWD82295.1"/>
    </source>
</evidence>
<dbReference type="InterPro" id="IPR049445">
    <property type="entry name" value="TetR_SbtR-like_C"/>
</dbReference>
<dbReference type="PRINTS" id="PR00455">
    <property type="entry name" value="HTHTETR"/>
</dbReference>
<reference evidence="6 7" key="1">
    <citation type="submission" date="2019-06" db="EMBL/GenBank/DDBJ databases">
        <title>Sequencing the genomes of 1000 actinobacteria strains.</title>
        <authorList>
            <person name="Klenk H.-P."/>
        </authorList>
    </citation>
    <scope>NUCLEOTIDE SEQUENCE [LARGE SCALE GENOMIC DNA]</scope>
    <source>
        <strain evidence="6 7">DSM 24683</strain>
    </source>
</reference>
<dbReference type="GO" id="GO:0000976">
    <property type="term" value="F:transcription cis-regulatory region binding"/>
    <property type="evidence" value="ECO:0007669"/>
    <property type="project" value="TreeGrafter"/>
</dbReference>